<evidence type="ECO:0000256" key="1">
    <source>
        <dbReference type="ARBA" id="ARBA00004123"/>
    </source>
</evidence>
<keyword evidence="16" id="KW-1185">Reference proteome</keyword>
<dbReference type="GO" id="GO:0005675">
    <property type="term" value="C:transcription factor TFIIH holo complex"/>
    <property type="evidence" value="ECO:0007669"/>
    <property type="project" value="UniProtKB-UniRule"/>
</dbReference>
<name>A0AAD4DD36_9FUNG</name>
<comment type="function">
    <text evidence="13">Component of the general transcription and DNA repair factor IIH (TFIIH) core complex, which is involved in general and transcription-coupled nucleotide excision repair (NER) of damaged DNA and, when complexed to TFIIK, in RNA transcription by RNA polymerase II. In NER, TFIIH acts by opening DNA around the lesion to allow the excision of the damaged oligonucleotide and its replacement by a new DNA fragment. In transcription, TFIIH has an essential role in transcription initiation. When the pre-initiation complex (PIC) has been established, TFIIH is required for promoter opening and promoter escape. Phosphorylation of the C-terminal tail (CTD) of the largest subunit of RNA polymerase II by the kinase module TFIIK controls the initiation of transcription.</text>
</comment>
<organism evidence="15 16">
    <name type="scientific">Linnemannia exigua</name>
    <dbReference type="NCBI Taxonomy" id="604196"/>
    <lineage>
        <taxon>Eukaryota</taxon>
        <taxon>Fungi</taxon>
        <taxon>Fungi incertae sedis</taxon>
        <taxon>Mucoromycota</taxon>
        <taxon>Mortierellomycotina</taxon>
        <taxon>Mortierellomycetes</taxon>
        <taxon>Mortierellales</taxon>
        <taxon>Mortierellaceae</taxon>
        <taxon>Linnemannia</taxon>
    </lineage>
</organism>
<evidence type="ECO:0000256" key="3">
    <source>
        <dbReference type="ARBA" id="ARBA00021280"/>
    </source>
</evidence>
<feature type="region of interest" description="Disordered" evidence="14">
    <location>
        <begin position="416"/>
        <end position="466"/>
    </location>
</feature>
<evidence type="ECO:0000313" key="16">
    <source>
        <dbReference type="Proteomes" id="UP001194580"/>
    </source>
</evidence>
<keyword evidence="4 13" id="KW-0479">Metal-binding</keyword>
<dbReference type="Proteomes" id="UP001194580">
    <property type="component" value="Unassembled WGS sequence"/>
</dbReference>
<dbReference type="Gene3D" id="3.40.50.410">
    <property type="entry name" value="von Willebrand factor, type A domain"/>
    <property type="match status" value="1"/>
</dbReference>
<dbReference type="GO" id="GO:0008270">
    <property type="term" value="F:zinc ion binding"/>
    <property type="evidence" value="ECO:0007669"/>
    <property type="project" value="UniProtKB-KW"/>
</dbReference>
<feature type="compositionally biased region" description="Polar residues" evidence="14">
    <location>
        <begin position="434"/>
        <end position="453"/>
    </location>
</feature>
<keyword evidence="10 13" id="KW-0234">DNA repair</keyword>
<evidence type="ECO:0000256" key="7">
    <source>
        <dbReference type="ARBA" id="ARBA00022833"/>
    </source>
</evidence>
<feature type="compositionally biased region" description="Low complexity" evidence="14">
    <location>
        <begin position="503"/>
        <end position="513"/>
    </location>
</feature>
<comment type="similarity">
    <text evidence="2 13">Belongs to the TFB4 family.</text>
</comment>
<dbReference type="CDD" id="cd21502">
    <property type="entry name" value="vWA_BABAM1"/>
    <property type="match status" value="1"/>
</dbReference>
<evidence type="ECO:0000256" key="11">
    <source>
        <dbReference type="ARBA" id="ARBA00023242"/>
    </source>
</evidence>
<dbReference type="InterPro" id="IPR036465">
    <property type="entry name" value="vWFA_dom_sf"/>
</dbReference>
<dbReference type="GO" id="GO:0006355">
    <property type="term" value="P:regulation of DNA-templated transcription"/>
    <property type="evidence" value="ECO:0007669"/>
    <property type="project" value="InterPro"/>
</dbReference>
<feature type="compositionally biased region" description="Polar residues" evidence="14">
    <location>
        <begin position="524"/>
        <end position="534"/>
    </location>
</feature>
<feature type="region of interest" description="Disordered" evidence="14">
    <location>
        <begin position="482"/>
        <end position="580"/>
    </location>
</feature>
<evidence type="ECO:0000313" key="15">
    <source>
        <dbReference type="EMBL" id="KAG0274901.1"/>
    </source>
</evidence>
<dbReference type="GO" id="GO:0006289">
    <property type="term" value="P:nucleotide-excision repair"/>
    <property type="evidence" value="ECO:0007669"/>
    <property type="project" value="UniProtKB-UniRule"/>
</dbReference>
<dbReference type="GO" id="GO:0000439">
    <property type="term" value="C:transcription factor TFIIH core complex"/>
    <property type="evidence" value="ECO:0007669"/>
    <property type="project" value="UniProtKB-UniRule"/>
</dbReference>
<keyword evidence="6 13" id="KW-0863">Zinc-finger</keyword>
<evidence type="ECO:0000256" key="4">
    <source>
        <dbReference type="ARBA" id="ARBA00022723"/>
    </source>
</evidence>
<evidence type="ECO:0000256" key="2">
    <source>
        <dbReference type="ARBA" id="ARBA00005273"/>
    </source>
</evidence>
<evidence type="ECO:0000256" key="9">
    <source>
        <dbReference type="ARBA" id="ARBA00023163"/>
    </source>
</evidence>
<keyword evidence="11 13" id="KW-0539">Nucleus</keyword>
<evidence type="ECO:0000256" key="5">
    <source>
        <dbReference type="ARBA" id="ARBA00022763"/>
    </source>
</evidence>
<evidence type="ECO:0000256" key="14">
    <source>
        <dbReference type="SAM" id="MobiDB-lite"/>
    </source>
</evidence>
<evidence type="ECO:0000256" key="10">
    <source>
        <dbReference type="ARBA" id="ARBA00023204"/>
    </source>
</evidence>
<comment type="subunit">
    <text evidence="13">Component of the 7-subunit TFIIH core complex composed of XPB/SSL2, XPD/RAD3, SSL1, TFB1, TFB2, TFB4 and TFB5, which is active in NER. The core complex associates with the 3-subunit CTD-kinase module TFIIK composed of CCL1, KIN28 and TFB3 to form the 10-subunit holoenzyme (holo-TFIIH) active in transcription.</text>
</comment>
<reference evidence="15" key="1">
    <citation type="journal article" date="2020" name="Fungal Divers.">
        <title>Resolving the Mortierellaceae phylogeny through synthesis of multi-gene phylogenetics and phylogenomics.</title>
        <authorList>
            <person name="Vandepol N."/>
            <person name="Liber J."/>
            <person name="Desiro A."/>
            <person name="Na H."/>
            <person name="Kennedy M."/>
            <person name="Barry K."/>
            <person name="Grigoriev I.V."/>
            <person name="Miller A.N."/>
            <person name="O'Donnell K."/>
            <person name="Stajich J.E."/>
            <person name="Bonito G."/>
        </authorList>
    </citation>
    <scope>NUCLEOTIDE SEQUENCE</scope>
    <source>
        <strain evidence="15">NRRL 28262</strain>
    </source>
</reference>
<dbReference type="InterPro" id="IPR004600">
    <property type="entry name" value="TFIIH_Tfb4/GTF2H3"/>
</dbReference>
<protein>
    <recommendedName>
        <fullName evidence="3 13">General transcription and DNA repair factor IIH subunit TFB4</fullName>
        <shortName evidence="13">TFIIH subunit TFB4</shortName>
    </recommendedName>
    <alternativeName>
        <fullName evidence="12 13">RNA polymerase II transcription factor B subunit 4</fullName>
    </alternativeName>
</protein>
<gene>
    <name evidence="15" type="primary">TFB4</name>
    <name evidence="15" type="ORF">BGZ95_009350</name>
</gene>
<keyword evidence="5 13" id="KW-0227">DNA damage</keyword>
<evidence type="ECO:0000256" key="13">
    <source>
        <dbReference type="RuleBase" id="RU368090"/>
    </source>
</evidence>
<dbReference type="Pfam" id="PF03850">
    <property type="entry name" value="Tfb4"/>
    <property type="match status" value="1"/>
</dbReference>
<dbReference type="PANTHER" id="PTHR12831">
    <property type="entry name" value="TRANSCRIPTION INITIATION FACTOR IIH TFIIH , POLYPEPTIDE 3-RELATED"/>
    <property type="match status" value="1"/>
</dbReference>
<evidence type="ECO:0000256" key="12">
    <source>
        <dbReference type="ARBA" id="ARBA00033341"/>
    </source>
</evidence>
<dbReference type="EMBL" id="JAAAIL010000548">
    <property type="protein sequence ID" value="KAG0274901.1"/>
    <property type="molecule type" value="Genomic_DNA"/>
</dbReference>
<keyword evidence="7 13" id="KW-0862">Zinc</keyword>
<sequence>MKDISTSEDDSNLLVMVIDTNPFEWEHPSAPLKLNEALQHILAFMNAHLAGRHDNKLAVIASHVGVSKFLYPTPNETIPGGKVQTKKDANAYQSFKIVNDAVLAGITRLLQDPRPTLEEKDLGSSKIAASLSLGLCYINQVLKLDALGHIKPRMLVLTVSPDSSSDYIPIMNCIFSAQKANIPIDVCKIWGEDAVFLQQAAHITEGIYMRPNDPRGLLQVLMVFCIDLDLSMDEQFMIGEKSNDTRVNRTKQVLKWFIAQKSKWNAEHEFAVIILGEKAVWHVDFTTDIVLLEHAVDELYTMGKFSSFDMSEQDGPTVRAIMIYTRSDVLPTLPDKEFLDNLHATGRFYFDCVYIHNKASEVAGDVKPQQIYDRLTEMESANSPGYFYELTRVLKKFSGAMGELLANPAIRAIQEGGFPKMLPPPSLRPKQETIDQSMNSPQKQQAAPSSPSVKRTEMAGVSPSSTFFGGAAVSATVLPTTLTGSSNGGNGGVGTRSPPHPPSHSAAAGSTSPFGASPPRFRTEPSSQVGSRSGSVAGMRAPPSGPGGPGGGAAGGSASGGAVTGGGSGTGTGMDDAILI</sequence>
<comment type="caution">
    <text evidence="15">The sequence shown here is derived from an EMBL/GenBank/DDBJ whole genome shotgun (WGS) entry which is preliminary data.</text>
</comment>
<dbReference type="AlphaFoldDB" id="A0AAD4DD36"/>
<comment type="subcellular location">
    <subcellularLocation>
        <location evidence="1 13">Nucleus</location>
    </subcellularLocation>
</comment>
<proteinExistence type="inferred from homology"/>
<keyword evidence="8 13" id="KW-0805">Transcription regulation</keyword>
<evidence type="ECO:0000256" key="6">
    <source>
        <dbReference type="ARBA" id="ARBA00022771"/>
    </source>
</evidence>
<evidence type="ECO:0000256" key="8">
    <source>
        <dbReference type="ARBA" id="ARBA00023015"/>
    </source>
</evidence>
<dbReference type="PANTHER" id="PTHR12831:SF0">
    <property type="entry name" value="GENERAL TRANSCRIPTION FACTOR IIH SUBUNIT 3"/>
    <property type="match status" value="1"/>
</dbReference>
<accession>A0AAD4DD36</accession>
<keyword evidence="9 13" id="KW-0804">Transcription</keyword>
<feature type="compositionally biased region" description="Gly residues" evidence="14">
    <location>
        <begin position="547"/>
        <end position="572"/>
    </location>
</feature>